<dbReference type="EMBL" id="FOYQ01000001">
    <property type="protein sequence ID" value="SFR31587.1"/>
    <property type="molecule type" value="Genomic_DNA"/>
</dbReference>
<dbReference type="InterPro" id="IPR032854">
    <property type="entry name" value="ALKBH3"/>
</dbReference>
<evidence type="ECO:0000313" key="11">
    <source>
        <dbReference type="Proteomes" id="UP000199534"/>
    </source>
</evidence>
<dbReference type="GO" id="GO:0016787">
    <property type="term" value="F:hydrolase activity"/>
    <property type="evidence" value="ECO:0007669"/>
    <property type="project" value="UniProtKB-ARBA"/>
</dbReference>
<dbReference type="GO" id="GO:0051213">
    <property type="term" value="F:dioxygenase activity"/>
    <property type="evidence" value="ECO:0007669"/>
    <property type="project" value="UniProtKB-KW"/>
</dbReference>
<evidence type="ECO:0000259" key="9">
    <source>
        <dbReference type="PROSITE" id="PS51471"/>
    </source>
</evidence>
<dbReference type="InterPro" id="IPR005123">
    <property type="entry name" value="Oxoglu/Fe-dep_dioxygenase_dom"/>
</dbReference>
<dbReference type="RefSeq" id="WP_092980092.1">
    <property type="nucleotide sequence ID" value="NZ_FOYQ01000001.1"/>
</dbReference>
<dbReference type="InterPro" id="IPR037151">
    <property type="entry name" value="AlkB-like_sf"/>
</dbReference>
<comment type="cofactor">
    <cofactor evidence="1">
        <name>Fe(2+)</name>
        <dbReference type="ChEBI" id="CHEBI:29033"/>
    </cofactor>
</comment>
<dbReference type="SUPFAM" id="SSF51197">
    <property type="entry name" value="Clavaminate synthase-like"/>
    <property type="match status" value="1"/>
</dbReference>
<dbReference type="PANTHER" id="PTHR31212">
    <property type="entry name" value="ALPHA-KETOGLUTARATE-DEPENDENT DIOXYGENASE ALKB HOMOLOG 3"/>
    <property type="match status" value="1"/>
</dbReference>
<dbReference type="GO" id="GO:0016705">
    <property type="term" value="F:oxidoreductase activity, acting on paired donors, with incorporation or reduction of molecular oxygen"/>
    <property type="evidence" value="ECO:0007669"/>
    <property type="project" value="UniProtKB-ARBA"/>
</dbReference>
<evidence type="ECO:0000256" key="6">
    <source>
        <dbReference type="ARBA" id="ARBA00023002"/>
    </source>
</evidence>
<feature type="domain" description="Fe2OG dioxygenase" evidence="9">
    <location>
        <begin position="99"/>
        <end position="197"/>
    </location>
</feature>
<protein>
    <submittedName>
        <fullName evidence="10">Alkylated DNA repair dioxygenase AlkB</fullName>
    </submittedName>
</protein>
<dbReference type="GO" id="GO:0006307">
    <property type="term" value="P:DNA alkylation repair"/>
    <property type="evidence" value="ECO:0007669"/>
    <property type="project" value="InterPro"/>
</dbReference>
<dbReference type="Proteomes" id="UP000199534">
    <property type="component" value="Unassembled WGS sequence"/>
</dbReference>
<dbReference type="Gene3D" id="2.60.120.590">
    <property type="entry name" value="Alpha-ketoglutarate-dependent dioxygenase AlkB-like"/>
    <property type="match status" value="1"/>
</dbReference>
<evidence type="ECO:0000256" key="7">
    <source>
        <dbReference type="ARBA" id="ARBA00023004"/>
    </source>
</evidence>
<keyword evidence="8" id="KW-0234">DNA repair</keyword>
<evidence type="ECO:0000313" key="10">
    <source>
        <dbReference type="EMBL" id="SFR31587.1"/>
    </source>
</evidence>
<keyword evidence="5 10" id="KW-0223">Dioxygenase</keyword>
<evidence type="ECO:0000256" key="8">
    <source>
        <dbReference type="ARBA" id="ARBA00023204"/>
    </source>
</evidence>
<keyword evidence="11" id="KW-1185">Reference proteome</keyword>
<dbReference type="STRING" id="400055.SAMN04490243_0284"/>
<dbReference type="PROSITE" id="PS51471">
    <property type="entry name" value="FE2OG_OXY"/>
    <property type="match status" value="1"/>
</dbReference>
<accession>A0A1I6FP68</accession>
<keyword evidence="2" id="KW-0479">Metal-binding</keyword>
<evidence type="ECO:0000256" key="1">
    <source>
        <dbReference type="ARBA" id="ARBA00001954"/>
    </source>
</evidence>
<keyword evidence="6" id="KW-0560">Oxidoreductase</keyword>
<reference evidence="10 11" key="1">
    <citation type="submission" date="2016-10" db="EMBL/GenBank/DDBJ databases">
        <authorList>
            <person name="de Groot N.N."/>
        </authorList>
    </citation>
    <scope>NUCLEOTIDE SEQUENCE [LARGE SCALE GENOMIC DNA]</scope>
    <source>
        <strain evidence="10 11">DSM 21019</strain>
    </source>
</reference>
<dbReference type="GO" id="GO:0140097">
    <property type="term" value="F:catalytic activity, acting on DNA"/>
    <property type="evidence" value="ECO:0007669"/>
    <property type="project" value="UniProtKB-ARBA"/>
</dbReference>
<organism evidence="10 11">
    <name type="scientific">Robiginitalea myxolifaciens</name>
    <dbReference type="NCBI Taxonomy" id="400055"/>
    <lineage>
        <taxon>Bacteria</taxon>
        <taxon>Pseudomonadati</taxon>
        <taxon>Bacteroidota</taxon>
        <taxon>Flavobacteriia</taxon>
        <taxon>Flavobacteriales</taxon>
        <taxon>Flavobacteriaceae</taxon>
        <taxon>Robiginitalea</taxon>
    </lineage>
</organism>
<dbReference type="GO" id="GO:0032451">
    <property type="term" value="F:demethylase activity"/>
    <property type="evidence" value="ECO:0007669"/>
    <property type="project" value="UniProtKB-ARBA"/>
</dbReference>
<dbReference type="GO" id="GO:0046872">
    <property type="term" value="F:metal ion binding"/>
    <property type="evidence" value="ECO:0007669"/>
    <property type="project" value="UniProtKB-KW"/>
</dbReference>
<evidence type="ECO:0000256" key="4">
    <source>
        <dbReference type="ARBA" id="ARBA00022842"/>
    </source>
</evidence>
<keyword evidence="4" id="KW-0460">Magnesium</keyword>
<gene>
    <name evidence="10" type="ORF">SAMN04490243_0284</name>
</gene>
<evidence type="ECO:0000256" key="2">
    <source>
        <dbReference type="ARBA" id="ARBA00022723"/>
    </source>
</evidence>
<evidence type="ECO:0000256" key="3">
    <source>
        <dbReference type="ARBA" id="ARBA00022763"/>
    </source>
</evidence>
<dbReference type="InterPro" id="IPR027450">
    <property type="entry name" value="AlkB-like"/>
</dbReference>
<dbReference type="PANTHER" id="PTHR31212:SF4">
    <property type="entry name" value="ALPHA-KETOGLUTARATE-DEPENDENT DIOXYGENASE ALKB HOMOLOG 3"/>
    <property type="match status" value="1"/>
</dbReference>
<dbReference type="FunFam" id="2.60.120.590:FF:000004">
    <property type="entry name" value="DNA oxidative demethylase ALKBH2"/>
    <property type="match status" value="1"/>
</dbReference>
<proteinExistence type="predicted"/>
<evidence type="ECO:0000256" key="5">
    <source>
        <dbReference type="ARBA" id="ARBA00022964"/>
    </source>
</evidence>
<dbReference type="OrthoDB" id="190276at2"/>
<keyword evidence="7" id="KW-0408">Iron</keyword>
<name>A0A1I6FP68_9FLAO</name>
<keyword evidence="3" id="KW-0227">DNA damage</keyword>
<dbReference type="Pfam" id="PF13532">
    <property type="entry name" value="2OG-FeII_Oxy_2"/>
    <property type="match status" value="1"/>
</dbReference>
<sequence length="197" mass="22538">MSKETPGLKDLPECDIRLTEDFLDPREAWDIYHTLLEETPWRQDNVKVFGKVYAQPRLTALYDIHGKSYTYSGLTLNPHPFTPLLDNLRKRIAAASGAEFSTCLLNLYRDGNDSNGWHADNEAALGTNPVIASLSLGATRQFKLKHREDKSLRTSVPLTHGSLLLMQGETQHRWLHQIPKTRKAVDPRINLTFRRLY</sequence>
<dbReference type="AlphaFoldDB" id="A0A1I6FP68"/>